<evidence type="ECO:0000313" key="2">
    <source>
        <dbReference type="EMBL" id="GMN43393.1"/>
    </source>
</evidence>
<dbReference type="AlphaFoldDB" id="A0AA88ACL4"/>
<dbReference type="PANTHER" id="PTHR31672">
    <property type="entry name" value="BNACNNG10540D PROTEIN"/>
    <property type="match status" value="1"/>
</dbReference>
<dbReference type="InterPro" id="IPR006527">
    <property type="entry name" value="F-box-assoc_dom_typ1"/>
</dbReference>
<dbReference type="InterPro" id="IPR050796">
    <property type="entry name" value="SCF_F-box_component"/>
</dbReference>
<feature type="domain" description="F-box associated beta-propeller type 1" evidence="1">
    <location>
        <begin position="6"/>
        <end position="229"/>
    </location>
</feature>
<dbReference type="Proteomes" id="UP001187192">
    <property type="component" value="Unassembled WGS sequence"/>
</dbReference>
<evidence type="ECO:0000313" key="3">
    <source>
        <dbReference type="Proteomes" id="UP001187192"/>
    </source>
</evidence>
<dbReference type="InterPro" id="IPR017451">
    <property type="entry name" value="F-box-assoc_interact_dom"/>
</dbReference>
<dbReference type="EMBL" id="BTGU01000016">
    <property type="protein sequence ID" value="GMN43393.1"/>
    <property type="molecule type" value="Genomic_DNA"/>
</dbReference>
<dbReference type="NCBIfam" id="TIGR01640">
    <property type="entry name" value="F_box_assoc_1"/>
    <property type="match status" value="1"/>
</dbReference>
<keyword evidence="3" id="KW-1185">Reference proteome</keyword>
<organism evidence="2 3">
    <name type="scientific">Ficus carica</name>
    <name type="common">Common fig</name>
    <dbReference type="NCBI Taxonomy" id="3494"/>
    <lineage>
        <taxon>Eukaryota</taxon>
        <taxon>Viridiplantae</taxon>
        <taxon>Streptophyta</taxon>
        <taxon>Embryophyta</taxon>
        <taxon>Tracheophyta</taxon>
        <taxon>Spermatophyta</taxon>
        <taxon>Magnoliopsida</taxon>
        <taxon>eudicotyledons</taxon>
        <taxon>Gunneridae</taxon>
        <taxon>Pentapetalae</taxon>
        <taxon>rosids</taxon>
        <taxon>fabids</taxon>
        <taxon>Rosales</taxon>
        <taxon>Moraceae</taxon>
        <taxon>Ficeae</taxon>
        <taxon>Ficus</taxon>
    </lineage>
</organism>
<sequence>MDKIYTVKFGLGYDCIANVYKVVRVCGRLFNFKARLYTLGDDAWRDIMLDHQFRIVDNYPFCTVFDLYCKGFYYWLVRKYGFASNQNTLHSFDMHNEEFHTISLPDIVQSIEYRSTCYTSLTEWNETVVLFSYPRDKFVKTKPIEMWVMHKSYEGNKNSPYWTKYLSIGPGGISKRPTIFLNHEELLIKVFDKGLFSYNMRTSKIKRILRGSVLWFQPSFRYVKSLVSVNRSTLEK</sequence>
<accession>A0AA88ACL4</accession>
<name>A0AA88ACL4_FICCA</name>
<reference evidence="2" key="1">
    <citation type="submission" date="2023-07" db="EMBL/GenBank/DDBJ databases">
        <title>draft genome sequence of fig (Ficus carica).</title>
        <authorList>
            <person name="Takahashi T."/>
            <person name="Nishimura K."/>
        </authorList>
    </citation>
    <scope>NUCLEOTIDE SEQUENCE</scope>
</reference>
<dbReference type="Pfam" id="PF07734">
    <property type="entry name" value="FBA_1"/>
    <property type="match status" value="1"/>
</dbReference>
<gene>
    <name evidence="2" type="ORF">TIFTF001_012583</name>
</gene>
<proteinExistence type="predicted"/>
<dbReference type="PANTHER" id="PTHR31672:SF13">
    <property type="entry name" value="F-BOX PROTEIN CPR30-LIKE"/>
    <property type="match status" value="1"/>
</dbReference>
<comment type="caution">
    <text evidence="2">The sequence shown here is derived from an EMBL/GenBank/DDBJ whole genome shotgun (WGS) entry which is preliminary data.</text>
</comment>
<evidence type="ECO:0000259" key="1">
    <source>
        <dbReference type="Pfam" id="PF07734"/>
    </source>
</evidence>
<dbReference type="Gramene" id="FCD_00027200-RA">
    <property type="protein sequence ID" value="FCD_00027200-RA:cds"/>
    <property type="gene ID" value="FCD_00027200"/>
</dbReference>
<protein>
    <recommendedName>
        <fullName evidence="1">F-box associated beta-propeller type 1 domain-containing protein</fullName>
    </recommendedName>
</protein>